<reference evidence="4" key="1">
    <citation type="submission" date="2021-08" db="EMBL/GenBank/DDBJ databases">
        <authorList>
            <person name="Misof B."/>
            <person name="Oliver O."/>
            <person name="Podsiadlowski L."/>
            <person name="Donath A."/>
            <person name="Peters R."/>
            <person name="Mayer C."/>
            <person name="Rust J."/>
            <person name="Gunkel S."/>
            <person name="Lesny P."/>
            <person name="Martin S."/>
            <person name="Oeyen J.P."/>
            <person name="Petersen M."/>
            <person name="Panagiotis P."/>
            <person name="Wilbrandt J."/>
            <person name="Tanja T."/>
        </authorList>
    </citation>
    <scope>NUCLEOTIDE SEQUENCE</scope>
    <source>
        <strain evidence="4">GBR_01_08_01A</strain>
        <tissue evidence="4">Thorax + abdomen</tissue>
    </source>
</reference>
<protein>
    <submittedName>
        <fullName evidence="4">Uncharacterized protein</fullName>
    </submittedName>
</protein>
<evidence type="ECO:0000256" key="3">
    <source>
        <dbReference type="SAM" id="SignalP"/>
    </source>
</evidence>
<evidence type="ECO:0000313" key="5">
    <source>
        <dbReference type="Proteomes" id="UP001258017"/>
    </source>
</evidence>
<gene>
    <name evidence="4" type="ORF">KPH14_001972</name>
</gene>
<dbReference type="PANTHER" id="PTHR10380:SF160">
    <property type="entry name" value="CUTICULAR PROTEIN 100A"/>
    <property type="match status" value="1"/>
</dbReference>
<dbReference type="PANTHER" id="PTHR10380">
    <property type="entry name" value="CUTICLE PROTEIN"/>
    <property type="match status" value="1"/>
</dbReference>
<dbReference type="AlphaFoldDB" id="A0AAD9S0G4"/>
<proteinExistence type="predicted"/>
<sequence>MFVVWFSLTSLTCFAVLVSCQYQQQPQQAAILSDARYLAGDGTFGAAYTQEDGVEFKEESDINGDRRGSYSYVDPTGQRRTVTYTAGKNGFQATGDHIPVPPPQIPPQPQYEPLPQYNPPDYQPPAAYRTPPPPPAYREPPPPPAYRAPQPQYQTRPEPEYEPRAVYQPQPQPQYQYRPQPAQYTPVERQSVPSFNPRPQYQPTPAPVQRYNAITTPAPHRFYPPGKLNFNRTPDGFSYTFSKS</sequence>
<dbReference type="PROSITE" id="PS51155">
    <property type="entry name" value="CHIT_BIND_RR_2"/>
    <property type="match status" value="1"/>
</dbReference>
<dbReference type="Proteomes" id="UP001258017">
    <property type="component" value="Unassembled WGS sequence"/>
</dbReference>
<dbReference type="EMBL" id="JAIFRP010000002">
    <property type="protein sequence ID" value="KAK2589154.1"/>
    <property type="molecule type" value="Genomic_DNA"/>
</dbReference>
<feature type="region of interest" description="Disordered" evidence="2">
    <location>
        <begin position="89"/>
        <end position="207"/>
    </location>
</feature>
<reference evidence="4" key="2">
    <citation type="journal article" date="2023" name="Commun. Biol.">
        <title>Intrasexual cuticular hydrocarbon dimorphism in a wasp sheds light on hydrocarbon biosynthesis genes in Hymenoptera.</title>
        <authorList>
            <person name="Moris V.C."/>
            <person name="Podsiadlowski L."/>
            <person name="Martin S."/>
            <person name="Oeyen J.P."/>
            <person name="Donath A."/>
            <person name="Petersen M."/>
            <person name="Wilbrandt J."/>
            <person name="Misof B."/>
            <person name="Liedtke D."/>
            <person name="Thamm M."/>
            <person name="Scheiner R."/>
            <person name="Schmitt T."/>
            <person name="Niehuis O."/>
        </authorList>
    </citation>
    <scope>NUCLEOTIDE SEQUENCE</scope>
    <source>
        <strain evidence="4">GBR_01_08_01A</strain>
    </source>
</reference>
<comment type="caution">
    <text evidence="4">The sequence shown here is derived from an EMBL/GenBank/DDBJ whole genome shotgun (WGS) entry which is preliminary data.</text>
</comment>
<feature type="chain" id="PRO_5041951970" evidence="3">
    <location>
        <begin position="21"/>
        <end position="244"/>
    </location>
</feature>
<evidence type="ECO:0000256" key="1">
    <source>
        <dbReference type="PROSITE-ProRule" id="PRU00497"/>
    </source>
</evidence>
<dbReference type="InterPro" id="IPR000618">
    <property type="entry name" value="Insect_cuticle"/>
</dbReference>
<keyword evidence="3" id="KW-0732">Signal</keyword>
<feature type="compositionally biased region" description="Pro residues" evidence="2">
    <location>
        <begin position="99"/>
        <end position="123"/>
    </location>
</feature>
<feature type="signal peptide" evidence="3">
    <location>
        <begin position="1"/>
        <end position="20"/>
    </location>
</feature>
<dbReference type="GO" id="GO:0062129">
    <property type="term" value="C:chitin-based extracellular matrix"/>
    <property type="evidence" value="ECO:0007669"/>
    <property type="project" value="TreeGrafter"/>
</dbReference>
<organism evidence="4 5">
    <name type="scientific">Odynerus spinipes</name>
    <dbReference type="NCBI Taxonomy" id="1348599"/>
    <lineage>
        <taxon>Eukaryota</taxon>
        <taxon>Metazoa</taxon>
        <taxon>Ecdysozoa</taxon>
        <taxon>Arthropoda</taxon>
        <taxon>Hexapoda</taxon>
        <taxon>Insecta</taxon>
        <taxon>Pterygota</taxon>
        <taxon>Neoptera</taxon>
        <taxon>Endopterygota</taxon>
        <taxon>Hymenoptera</taxon>
        <taxon>Apocrita</taxon>
        <taxon>Aculeata</taxon>
        <taxon>Vespoidea</taxon>
        <taxon>Vespidae</taxon>
        <taxon>Eumeninae</taxon>
        <taxon>Odynerus</taxon>
    </lineage>
</organism>
<dbReference type="InterPro" id="IPR050468">
    <property type="entry name" value="Cuticle_Struct_Prot"/>
</dbReference>
<dbReference type="GO" id="GO:0008010">
    <property type="term" value="F:structural constituent of chitin-based larval cuticle"/>
    <property type="evidence" value="ECO:0007669"/>
    <property type="project" value="TreeGrafter"/>
</dbReference>
<feature type="compositionally biased region" description="Pro residues" evidence="2">
    <location>
        <begin position="130"/>
        <end position="146"/>
    </location>
</feature>
<dbReference type="Pfam" id="PF00379">
    <property type="entry name" value="Chitin_bind_4"/>
    <property type="match status" value="1"/>
</dbReference>
<keyword evidence="1" id="KW-0193">Cuticle</keyword>
<evidence type="ECO:0000313" key="4">
    <source>
        <dbReference type="EMBL" id="KAK2589154.1"/>
    </source>
</evidence>
<feature type="compositionally biased region" description="Low complexity" evidence="2">
    <location>
        <begin position="164"/>
        <end position="186"/>
    </location>
</feature>
<accession>A0AAD9S0G4</accession>
<evidence type="ECO:0000256" key="2">
    <source>
        <dbReference type="SAM" id="MobiDB-lite"/>
    </source>
</evidence>
<keyword evidence="5" id="KW-1185">Reference proteome</keyword>
<name>A0AAD9S0G4_9HYME</name>